<dbReference type="Pfam" id="PF00392">
    <property type="entry name" value="GntR"/>
    <property type="match status" value="1"/>
</dbReference>
<keyword evidence="3" id="KW-0804">Transcription</keyword>
<dbReference type="Gene3D" id="1.20.120.530">
    <property type="entry name" value="GntR ligand-binding domain-like"/>
    <property type="match status" value="1"/>
</dbReference>
<dbReference type="SUPFAM" id="SSF48008">
    <property type="entry name" value="GntR ligand-binding domain-like"/>
    <property type="match status" value="1"/>
</dbReference>
<accession>A0A4Z1DAU8</accession>
<dbReference type="Pfam" id="PF07729">
    <property type="entry name" value="FCD"/>
    <property type="match status" value="1"/>
</dbReference>
<keyword evidence="4" id="KW-0175">Coiled coil</keyword>
<organism evidence="6 7">
    <name type="scientific">Streptomyces bauhiniae</name>
    <dbReference type="NCBI Taxonomy" id="2340725"/>
    <lineage>
        <taxon>Bacteria</taxon>
        <taxon>Bacillati</taxon>
        <taxon>Actinomycetota</taxon>
        <taxon>Actinomycetes</taxon>
        <taxon>Kitasatosporales</taxon>
        <taxon>Streptomycetaceae</taxon>
        <taxon>Streptomyces</taxon>
    </lineage>
</organism>
<dbReference type="Gene3D" id="1.10.10.10">
    <property type="entry name" value="Winged helix-like DNA-binding domain superfamily/Winged helix DNA-binding domain"/>
    <property type="match status" value="1"/>
</dbReference>
<feature type="coiled-coil region" evidence="4">
    <location>
        <begin position="126"/>
        <end position="153"/>
    </location>
</feature>
<keyword evidence="2" id="KW-0238">DNA-binding</keyword>
<proteinExistence type="predicted"/>
<dbReference type="PANTHER" id="PTHR43537:SF24">
    <property type="entry name" value="GLUCONATE OPERON TRANSCRIPTIONAL REPRESSOR"/>
    <property type="match status" value="1"/>
</dbReference>
<dbReference type="InterPro" id="IPR011711">
    <property type="entry name" value="GntR_C"/>
</dbReference>
<protein>
    <submittedName>
        <fullName evidence="6">GntR family transcriptional regulator</fullName>
    </submittedName>
</protein>
<comment type="caution">
    <text evidence="6">The sequence shown here is derived from an EMBL/GenBank/DDBJ whole genome shotgun (WGS) entry which is preliminary data.</text>
</comment>
<dbReference type="SMART" id="SM00345">
    <property type="entry name" value="HTH_GNTR"/>
    <property type="match status" value="1"/>
</dbReference>
<gene>
    <name evidence="6" type="ORF">E5083_07205</name>
</gene>
<dbReference type="AlphaFoldDB" id="A0A4Z1DAU8"/>
<evidence type="ECO:0000259" key="5">
    <source>
        <dbReference type="PROSITE" id="PS50949"/>
    </source>
</evidence>
<name>A0A4Z1DAU8_9ACTN</name>
<evidence type="ECO:0000256" key="4">
    <source>
        <dbReference type="SAM" id="Coils"/>
    </source>
</evidence>
<reference evidence="6 7" key="1">
    <citation type="submission" date="2019-04" db="EMBL/GenBank/DDBJ databases">
        <title>Streptomyces sp. nov. Bv016 isolated from bark of Buahinia variegata.</title>
        <authorList>
            <person name="Kanchanasin P."/>
            <person name="Tanasupawat S."/>
            <person name="Yuki M."/>
            <person name="Kudo T."/>
        </authorList>
    </citation>
    <scope>NUCLEOTIDE SEQUENCE [LARGE SCALE GENOMIC DNA]</scope>
    <source>
        <strain evidence="6 7">Bv016</strain>
    </source>
</reference>
<feature type="domain" description="HTH gntR-type" evidence="5">
    <location>
        <begin position="34"/>
        <end position="101"/>
    </location>
</feature>
<dbReference type="InterPro" id="IPR000524">
    <property type="entry name" value="Tscrpt_reg_HTH_GntR"/>
</dbReference>
<dbReference type="InterPro" id="IPR036388">
    <property type="entry name" value="WH-like_DNA-bd_sf"/>
</dbReference>
<dbReference type="SUPFAM" id="SSF46785">
    <property type="entry name" value="Winged helix' DNA-binding domain"/>
    <property type="match status" value="1"/>
</dbReference>
<evidence type="ECO:0000313" key="6">
    <source>
        <dbReference type="EMBL" id="TGN79416.1"/>
    </source>
</evidence>
<evidence type="ECO:0000256" key="2">
    <source>
        <dbReference type="ARBA" id="ARBA00023125"/>
    </source>
</evidence>
<evidence type="ECO:0000256" key="1">
    <source>
        <dbReference type="ARBA" id="ARBA00023015"/>
    </source>
</evidence>
<dbReference type="Proteomes" id="UP000298159">
    <property type="component" value="Unassembled WGS sequence"/>
</dbReference>
<sequence length="252" mass="27933">MRSIVYYAGPLTRRREADMTGNVITLHGRRATRRRLPDEVASYVRELIISGEVRAGEFLRIEPIAEAVGVSNTPVREGMLALQSEGFVQLVPRRGFVVAPFTQQDIRDLFWTQAHLAAELAARAAEKITEERLTRLETLLAKHEEAIAAGDEEHIADLGHAFHREINLAADSHRLTLLLNAAVQHVPNRFYATIEGQVVASRHEHPLLLEALRVGDANEAGALMRQHISAGADHLVDALEERGLWSRLGSAS</sequence>
<evidence type="ECO:0000256" key="3">
    <source>
        <dbReference type="ARBA" id="ARBA00023163"/>
    </source>
</evidence>
<dbReference type="PROSITE" id="PS50949">
    <property type="entry name" value="HTH_GNTR"/>
    <property type="match status" value="1"/>
</dbReference>
<dbReference type="GO" id="GO:0003700">
    <property type="term" value="F:DNA-binding transcription factor activity"/>
    <property type="evidence" value="ECO:0007669"/>
    <property type="project" value="InterPro"/>
</dbReference>
<dbReference type="InterPro" id="IPR008920">
    <property type="entry name" value="TF_FadR/GntR_C"/>
</dbReference>
<dbReference type="InterPro" id="IPR036390">
    <property type="entry name" value="WH_DNA-bd_sf"/>
</dbReference>
<keyword evidence="7" id="KW-1185">Reference proteome</keyword>
<keyword evidence="1" id="KW-0805">Transcription regulation</keyword>
<dbReference type="PANTHER" id="PTHR43537">
    <property type="entry name" value="TRANSCRIPTIONAL REGULATOR, GNTR FAMILY"/>
    <property type="match status" value="1"/>
</dbReference>
<evidence type="ECO:0000313" key="7">
    <source>
        <dbReference type="Proteomes" id="UP000298159"/>
    </source>
</evidence>
<dbReference type="EMBL" id="SRRT01000002">
    <property type="protein sequence ID" value="TGN79416.1"/>
    <property type="molecule type" value="Genomic_DNA"/>
</dbReference>
<dbReference type="GO" id="GO:0003677">
    <property type="term" value="F:DNA binding"/>
    <property type="evidence" value="ECO:0007669"/>
    <property type="project" value="UniProtKB-KW"/>
</dbReference>
<dbReference type="SMART" id="SM00895">
    <property type="entry name" value="FCD"/>
    <property type="match status" value="1"/>
</dbReference>